<sequence length="62" mass="6837">EGQTAPSGRRHPALGEILARADHRPPHLLERGPLEDQVVLGAALRVAEQEGDIFRHVRQRGV</sequence>
<dbReference type="EMBL" id="JXIG01000448">
    <property type="protein sequence ID" value="KIU01353.1"/>
    <property type="molecule type" value="Genomic_DNA"/>
</dbReference>
<dbReference type="AlphaFoldDB" id="A0AA40MJ69"/>
<accession>A0AA40MJ69</accession>
<protein>
    <submittedName>
        <fullName evidence="1">Uncharacterized protein</fullName>
    </submittedName>
</protein>
<feature type="non-terminal residue" evidence="1">
    <location>
        <position position="1"/>
    </location>
</feature>
<dbReference type="Proteomes" id="UP000032274">
    <property type="component" value="Unassembled WGS sequence"/>
</dbReference>
<proteinExistence type="predicted"/>
<reference evidence="1 2" key="1">
    <citation type="submission" date="2015-01" db="EMBL/GenBank/DDBJ databases">
        <title>Characterization of Swiss Staphylococcus aureus strains involved in food poisoning.</title>
        <authorList>
            <person name="Crovadore J."/>
            <person name="Chablais R."/>
            <person name="Tonacini J."/>
            <person name="Schnyder B."/>
            <person name="Lefort F."/>
        </authorList>
    </citation>
    <scope>NUCLEOTIDE SEQUENCE [LARGE SCALE GENOMIC DNA]</scope>
    <source>
        <strain evidence="1 2">SA-120</strain>
    </source>
</reference>
<gene>
    <name evidence="1" type="ORF">QU38_02070</name>
</gene>
<evidence type="ECO:0000313" key="1">
    <source>
        <dbReference type="EMBL" id="KIU01353.1"/>
    </source>
</evidence>
<name>A0AA40MJ69_STAAU</name>
<organism evidence="1 2">
    <name type="scientific">Staphylococcus aureus</name>
    <dbReference type="NCBI Taxonomy" id="1280"/>
    <lineage>
        <taxon>Bacteria</taxon>
        <taxon>Bacillati</taxon>
        <taxon>Bacillota</taxon>
        <taxon>Bacilli</taxon>
        <taxon>Bacillales</taxon>
        <taxon>Staphylococcaceae</taxon>
        <taxon>Staphylococcus</taxon>
    </lineage>
</organism>
<comment type="caution">
    <text evidence="1">The sequence shown here is derived from an EMBL/GenBank/DDBJ whole genome shotgun (WGS) entry which is preliminary data.</text>
</comment>
<evidence type="ECO:0000313" key="2">
    <source>
        <dbReference type="Proteomes" id="UP000032274"/>
    </source>
</evidence>